<name>A0AAW7JIB6_9BACT</name>
<dbReference type="EMBL" id="JAUEIF010000007">
    <property type="protein sequence ID" value="MDN0025594.1"/>
    <property type="molecule type" value="Genomic_DNA"/>
</dbReference>
<dbReference type="Proteomes" id="UP001168478">
    <property type="component" value="Unassembled WGS sequence"/>
</dbReference>
<evidence type="ECO:0000313" key="1">
    <source>
        <dbReference type="EMBL" id="MDN0022841.1"/>
    </source>
</evidence>
<evidence type="ECO:0000313" key="3">
    <source>
        <dbReference type="Proteomes" id="UP001167831"/>
    </source>
</evidence>
<keyword evidence="3" id="KW-1185">Reference proteome</keyword>
<accession>A0AAW7JIB6</accession>
<dbReference type="Proteomes" id="UP001167831">
    <property type="component" value="Unassembled WGS sequence"/>
</dbReference>
<sequence>MHTYDEKARDVQTVTECLPHCRRQPVFRFCQVQAPTSPTKAENNQTGISTEYE</sequence>
<evidence type="ECO:0000313" key="2">
    <source>
        <dbReference type="EMBL" id="MDN0025594.1"/>
    </source>
</evidence>
<dbReference type="RefSeq" id="WP_289825364.1">
    <property type="nucleotide sequence ID" value="NZ_JAUEIE010000006.1"/>
</dbReference>
<reference evidence="2" key="1">
    <citation type="submission" date="2023-06" db="EMBL/GenBank/DDBJ databases">
        <authorList>
            <person name="Zeman M."/>
            <person name="Kubasova T."/>
            <person name="Jahodarova E."/>
            <person name="Nykrynova M."/>
            <person name="Rychlik I."/>
        </authorList>
    </citation>
    <scope>NUCLEOTIDE SEQUENCE</scope>
    <source>
        <strain evidence="2">ET15</strain>
        <strain evidence="1">ET37</strain>
    </source>
</reference>
<comment type="caution">
    <text evidence="2">The sequence shown here is derived from an EMBL/GenBank/DDBJ whole genome shotgun (WGS) entry which is preliminary data.</text>
</comment>
<dbReference type="AlphaFoldDB" id="A0AAW7JIB6"/>
<organism evidence="2 4">
    <name type="scientific">Leyella lascolaii</name>
    <dbReference type="NCBI Taxonomy" id="1776379"/>
    <lineage>
        <taxon>Bacteria</taxon>
        <taxon>Pseudomonadati</taxon>
        <taxon>Bacteroidota</taxon>
        <taxon>Bacteroidia</taxon>
        <taxon>Bacteroidales</taxon>
        <taxon>Prevotellaceae</taxon>
        <taxon>Leyella</taxon>
    </lineage>
</organism>
<gene>
    <name evidence="1" type="ORF">QVN81_07400</name>
    <name evidence="2" type="ORF">QVN84_08705</name>
</gene>
<evidence type="ECO:0000313" key="4">
    <source>
        <dbReference type="Proteomes" id="UP001168478"/>
    </source>
</evidence>
<protein>
    <submittedName>
        <fullName evidence="2">Uncharacterized protein</fullName>
    </submittedName>
</protein>
<reference evidence="2" key="2">
    <citation type="submission" date="2023-08" db="EMBL/GenBank/DDBJ databases">
        <title>Identification and characterization of horizontal gene transfer across gut microbiota members of farm animals based on homology search.</title>
        <authorList>
            <person name="Schwarzerova J."/>
            <person name="Nykrynova M."/>
            <person name="Jureckova K."/>
            <person name="Cejkova D."/>
            <person name="Rychlik I."/>
        </authorList>
    </citation>
    <scope>NUCLEOTIDE SEQUENCE</scope>
    <source>
        <strain evidence="2">ET15</strain>
        <strain evidence="1">ET37</strain>
    </source>
</reference>
<dbReference type="EMBL" id="JAUEIE010000006">
    <property type="protein sequence ID" value="MDN0022841.1"/>
    <property type="molecule type" value="Genomic_DNA"/>
</dbReference>
<proteinExistence type="predicted"/>